<evidence type="ECO:0000313" key="3">
    <source>
        <dbReference type="Proteomes" id="UP001209878"/>
    </source>
</evidence>
<evidence type="ECO:0000256" key="1">
    <source>
        <dbReference type="SAM" id="MobiDB-lite"/>
    </source>
</evidence>
<organism evidence="2 3">
    <name type="scientific">Ridgeia piscesae</name>
    <name type="common">Tubeworm</name>
    <dbReference type="NCBI Taxonomy" id="27915"/>
    <lineage>
        <taxon>Eukaryota</taxon>
        <taxon>Metazoa</taxon>
        <taxon>Spiralia</taxon>
        <taxon>Lophotrochozoa</taxon>
        <taxon>Annelida</taxon>
        <taxon>Polychaeta</taxon>
        <taxon>Sedentaria</taxon>
        <taxon>Canalipalpata</taxon>
        <taxon>Sabellida</taxon>
        <taxon>Siboglinidae</taxon>
        <taxon>Ridgeia</taxon>
    </lineage>
</organism>
<accession>A0AAD9NQD2</accession>
<keyword evidence="3" id="KW-1185">Reference proteome</keyword>
<name>A0AAD9NQD2_RIDPI</name>
<dbReference type="Proteomes" id="UP001209878">
    <property type="component" value="Unassembled WGS sequence"/>
</dbReference>
<proteinExistence type="predicted"/>
<reference evidence="2" key="1">
    <citation type="journal article" date="2023" name="Mol. Biol. Evol.">
        <title>Third-Generation Sequencing Reveals the Adaptive Role of the Epigenome in Three Deep-Sea Polychaetes.</title>
        <authorList>
            <person name="Perez M."/>
            <person name="Aroh O."/>
            <person name="Sun Y."/>
            <person name="Lan Y."/>
            <person name="Juniper S.K."/>
            <person name="Young C.R."/>
            <person name="Angers B."/>
            <person name="Qian P.Y."/>
        </authorList>
    </citation>
    <scope>NUCLEOTIDE SEQUENCE</scope>
    <source>
        <strain evidence="2">R07B-5</strain>
    </source>
</reference>
<feature type="region of interest" description="Disordered" evidence="1">
    <location>
        <begin position="1"/>
        <end position="37"/>
    </location>
</feature>
<protein>
    <submittedName>
        <fullName evidence="2">Uncharacterized protein</fullName>
    </submittedName>
</protein>
<evidence type="ECO:0000313" key="2">
    <source>
        <dbReference type="EMBL" id="KAK2176873.1"/>
    </source>
</evidence>
<sequence>MYSKGRKWLKAGAPTKTQRSSTKKKRGAQTNQARSSIRKLRVHMLSLQQELTGLKSNHAEQVFKQKENCENSKDVRQITKFLTKLEALQRTFTAKKMTQAGVIK</sequence>
<dbReference type="AlphaFoldDB" id="A0AAD9NQD2"/>
<comment type="caution">
    <text evidence="2">The sequence shown here is derived from an EMBL/GenBank/DDBJ whole genome shotgun (WGS) entry which is preliminary data.</text>
</comment>
<dbReference type="EMBL" id="JAODUO010000634">
    <property type="protein sequence ID" value="KAK2176873.1"/>
    <property type="molecule type" value="Genomic_DNA"/>
</dbReference>
<gene>
    <name evidence="2" type="ORF">NP493_625g01031</name>
</gene>